<dbReference type="GO" id="GO:0006304">
    <property type="term" value="P:DNA modification"/>
    <property type="evidence" value="ECO:0007669"/>
    <property type="project" value="InterPro"/>
</dbReference>
<gene>
    <name evidence="2" type="ORF">C7443_10982</name>
</gene>
<dbReference type="EMBL" id="QGTJ01000009">
    <property type="protein sequence ID" value="PWV59829.1"/>
    <property type="molecule type" value="Genomic_DNA"/>
</dbReference>
<name>A0A317MT04_9GAMM</name>
<dbReference type="AlphaFoldDB" id="A0A317MT04"/>
<proteinExistence type="predicted"/>
<organism evidence="2 3">
    <name type="scientific">Plasticicumulans acidivorans</name>
    <dbReference type="NCBI Taxonomy" id="886464"/>
    <lineage>
        <taxon>Bacteria</taxon>
        <taxon>Pseudomonadati</taxon>
        <taxon>Pseudomonadota</taxon>
        <taxon>Gammaproteobacteria</taxon>
        <taxon>Candidatus Competibacteraceae</taxon>
        <taxon>Plasticicumulans</taxon>
    </lineage>
</organism>
<feature type="domain" description="EcoEI R protein C-terminal" evidence="1">
    <location>
        <begin position="23"/>
        <end position="140"/>
    </location>
</feature>
<keyword evidence="3" id="KW-1185">Reference proteome</keyword>
<dbReference type="InterPro" id="IPR013670">
    <property type="entry name" value="EcoEI_R_C_dom"/>
</dbReference>
<reference evidence="2 3" key="1">
    <citation type="submission" date="2018-05" db="EMBL/GenBank/DDBJ databases">
        <title>Genomic Encyclopedia of Type Strains, Phase IV (KMG-IV): sequencing the most valuable type-strain genomes for metagenomic binning, comparative biology and taxonomic classification.</title>
        <authorList>
            <person name="Goeker M."/>
        </authorList>
    </citation>
    <scope>NUCLEOTIDE SEQUENCE [LARGE SCALE GENOMIC DNA]</scope>
    <source>
        <strain evidence="2 3">DSM 23606</strain>
    </source>
</reference>
<dbReference type="Proteomes" id="UP000246569">
    <property type="component" value="Unassembled WGS sequence"/>
</dbReference>
<dbReference type="GO" id="GO:0003824">
    <property type="term" value="F:catalytic activity"/>
    <property type="evidence" value="ECO:0007669"/>
    <property type="project" value="InterPro"/>
</dbReference>
<sequence length="144" mass="16119">MRSILFLVDRGALGVVVGRPRDLSREQLKEARLQTAWRGKTNQDIAASIVGYIRQTALGEALIPFGQRVEQAMTRIYALAPWTPLQRKWLERIGKQLQHETIIDQEFINRAFATDGGAKRLDRILGGQLGTVLDQLADGLWPAA</sequence>
<evidence type="ECO:0000259" key="1">
    <source>
        <dbReference type="Pfam" id="PF08463"/>
    </source>
</evidence>
<accession>A0A317MT04</accession>
<comment type="caution">
    <text evidence="2">The sequence shown here is derived from an EMBL/GenBank/DDBJ whole genome shotgun (WGS) entry which is preliminary data.</text>
</comment>
<evidence type="ECO:0000313" key="2">
    <source>
        <dbReference type="EMBL" id="PWV59829.1"/>
    </source>
</evidence>
<protein>
    <submittedName>
        <fullName evidence="2">EcoEI R protein</fullName>
    </submittedName>
</protein>
<dbReference type="Pfam" id="PF08463">
    <property type="entry name" value="EcoEI_R_C"/>
    <property type="match status" value="1"/>
</dbReference>
<dbReference type="GO" id="GO:0003677">
    <property type="term" value="F:DNA binding"/>
    <property type="evidence" value="ECO:0007669"/>
    <property type="project" value="InterPro"/>
</dbReference>
<evidence type="ECO:0000313" key="3">
    <source>
        <dbReference type="Proteomes" id="UP000246569"/>
    </source>
</evidence>